<organism evidence="1 2">
    <name type="scientific">Bradyrhizobium campsiandrae</name>
    <dbReference type="NCBI Taxonomy" id="1729892"/>
    <lineage>
        <taxon>Bacteria</taxon>
        <taxon>Pseudomonadati</taxon>
        <taxon>Pseudomonadota</taxon>
        <taxon>Alphaproteobacteria</taxon>
        <taxon>Hyphomicrobiales</taxon>
        <taxon>Nitrobacteraceae</taxon>
        <taxon>Bradyrhizobium</taxon>
    </lineage>
</organism>
<dbReference type="InterPro" id="IPR017853">
    <property type="entry name" value="GH"/>
</dbReference>
<accession>A0ABR7UIF1</accession>
<comment type="caution">
    <text evidence="1">The sequence shown here is derived from an EMBL/GenBank/DDBJ whole genome shotgun (WGS) entry which is preliminary data.</text>
</comment>
<dbReference type="RefSeq" id="WP_188107008.1">
    <property type="nucleotide sequence ID" value="NZ_JAANIH010000068.1"/>
</dbReference>
<dbReference type="Gene3D" id="3.20.20.80">
    <property type="entry name" value="Glycosidases"/>
    <property type="match status" value="1"/>
</dbReference>
<dbReference type="Proteomes" id="UP000639516">
    <property type="component" value="Unassembled WGS sequence"/>
</dbReference>
<proteinExistence type="predicted"/>
<protein>
    <submittedName>
        <fullName evidence="1">Uncharacterized protein</fullName>
    </submittedName>
</protein>
<reference evidence="1 2" key="1">
    <citation type="journal article" date="2020" name="Arch. Microbiol.">
        <title>Bradyrhizobium campsiandrae sp. nov., a nitrogen-fixing bacterial strain isolated from a native leguminous tree from the Amazon adapted to flooded conditions.</title>
        <authorList>
            <person name="Cabral Michel D."/>
            <person name="Martins da Costa E."/>
            <person name="Azarias Guimaraes A."/>
            <person name="Soares de Carvalho T."/>
            <person name="Santos de Castro Caputo P."/>
            <person name="Willems A."/>
            <person name="de Souza Moreira F.M."/>
        </authorList>
    </citation>
    <scope>NUCLEOTIDE SEQUENCE [LARGE SCALE GENOMIC DNA]</scope>
    <source>
        <strain evidence="2">INPA 384B</strain>
    </source>
</reference>
<evidence type="ECO:0000313" key="1">
    <source>
        <dbReference type="EMBL" id="MBC9983870.1"/>
    </source>
</evidence>
<keyword evidence="2" id="KW-1185">Reference proteome</keyword>
<dbReference type="EMBL" id="JAATTO010000084">
    <property type="protein sequence ID" value="MBC9983870.1"/>
    <property type="molecule type" value="Genomic_DNA"/>
</dbReference>
<dbReference type="SUPFAM" id="SSF51445">
    <property type="entry name" value="(Trans)glycosidases"/>
    <property type="match status" value="1"/>
</dbReference>
<evidence type="ECO:0000313" key="2">
    <source>
        <dbReference type="Proteomes" id="UP000639516"/>
    </source>
</evidence>
<gene>
    <name evidence="1" type="ORF">HA482_37405</name>
</gene>
<name>A0ABR7UIF1_9BRAD</name>
<sequence length="659" mass="71558">MRYLNSSVDQGEASGTWRRTRLLALLMIVALGASTVPAAADATISIDATSTFPQNGGDVLPTLKNIFQDGNAPGAVSGGPDTLADQMLPMLSGIGVKRARLLLVDEYCDIDVQGHFGTNSGGTFTAGDCFPLAWQIEWLIKANLSPHMAVASHMPTSFVQYGPAETWGDRRLNPSDPNGQKIIDHYKDYAKALVRYIATKAFTAGAQTAIFEVSNEMDIAADYPTCNRSNQAAPVCTLAPLGPWGRWLWWIDPNGYDIGGFSQAYAIADEDNRQLGFPYNGDVRRLGRGLLPVQKIFAEAVTSMNAEFAQNSLYSGKTIEMAGPALAGWNLIVRPQGTGASLEEQFLEQTFNPYAAPYGGKFNAPLNRFSFHYYGSVEALRTTTADHACDADVTEPFNLFRQMTGAYRTKLGALRTANPGMGEVPLFLSEWGASSCTTGDVNTSHKSAAWVAAFLPEALAQGVTMGSFLTIEDRLVYGGPAASSITNGASLLHTHGAAESYNFLPKPPMNVFRMYNLMTGLRNQVAVTPGSSGSHLGAFVTSDQNSTSAMVYNFDPHLVFNNDANTRTDTPENVSILISNIFQNNNYYGSVRVERYQIDATRSNLAYYLQHASDPTPPDPSLQKIEDYTGYVDIGELRLETPLDKPLGLGVTLYRITPR</sequence>